<keyword evidence="2 4" id="KW-0728">SH3 domain</keyword>
<feature type="compositionally biased region" description="Polar residues" evidence="5">
    <location>
        <begin position="109"/>
        <end position="125"/>
    </location>
</feature>
<protein>
    <submittedName>
        <fullName evidence="9">Uncharacterized protein</fullName>
    </submittedName>
</protein>
<dbReference type="SUPFAM" id="SSF50729">
    <property type="entry name" value="PH domain-like"/>
    <property type="match status" value="1"/>
</dbReference>
<evidence type="ECO:0000256" key="1">
    <source>
        <dbReference type="ARBA" id="ARBA00004316"/>
    </source>
</evidence>
<feature type="compositionally biased region" description="Pro residues" evidence="5">
    <location>
        <begin position="311"/>
        <end position="320"/>
    </location>
</feature>
<dbReference type="GO" id="GO:0005085">
    <property type="term" value="F:guanyl-nucleotide exchange factor activity"/>
    <property type="evidence" value="ECO:0007669"/>
    <property type="project" value="InterPro"/>
</dbReference>
<feature type="domain" description="SH3" evidence="6">
    <location>
        <begin position="1219"/>
        <end position="1280"/>
    </location>
</feature>
<dbReference type="Gene3D" id="2.30.29.30">
    <property type="entry name" value="Pleckstrin-homology domain (PH domain)/Phosphotyrosine-binding domain (PTB)"/>
    <property type="match status" value="1"/>
</dbReference>
<dbReference type="PANTHER" id="PTHR12845:SF5">
    <property type="entry name" value="EPHEXIN, ISOFORM D"/>
    <property type="match status" value="1"/>
</dbReference>
<dbReference type="InterPro" id="IPR011993">
    <property type="entry name" value="PH-like_dom_sf"/>
</dbReference>
<dbReference type="InterPro" id="IPR055251">
    <property type="entry name" value="SOS1_NGEF_PH"/>
</dbReference>
<dbReference type="EMBL" id="CALNXJ010000003">
    <property type="protein sequence ID" value="CAH3036378.1"/>
    <property type="molecule type" value="Genomic_DNA"/>
</dbReference>
<dbReference type="InterPro" id="IPR000219">
    <property type="entry name" value="DH_dom"/>
</dbReference>
<feature type="compositionally biased region" description="Basic and acidic residues" evidence="5">
    <location>
        <begin position="285"/>
        <end position="295"/>
    </location>
</feature>
<dbReference type="InterPro" id="IPR035899">
    <property type="entry name" value="DBL_dom_sf"/>
</dbReference>
<gene>
    <name evidence="9" type="ORF">PMEA_00016835</name>
</gene>
<feature type="compositionally biased region" description="Basic and acidic residues" evidence="5">
    <location>
        <begin position="126"/>
        <end position="139"/>
    </location>
</feature>
<keyword evidence="3" id="KW-0966">Cell projection</keyword>
<feature type="compositionally biased region" description="Pro residues" evidence="5">
    <location>
        <begin position="21"/>
        <end position="31"/>
    </location>
</feature>
<dbReference type="InterPro" id="IPR036028">
    <property type="entry name" value="SH3-like_dom_sf"/>
</dbReference>
<dbReference type="InterPro" id="IPR001452">
    <property type="entry name" value="SH3_domain"/>
</dbReference>
<sequence>MEEENNGGTLEAGGKLSLVQPPSPRPRPVPRPRNQTKGLSSTDMNGKPAITAPKPVLPPKPRRPPPNAPAEKPLETNQDVPSNNNNDELPVVKGCSTKQHSVTEKSKDNLASNNVMTSAGITNSTDTKHVENGPEKVDSTDEQWYQPLRPRPGSDESSSDDAYEELPTAEQSKESKATASRSVDKREPPHLPGSFPHPFPTSFHSLFSVTGACFPFLPDDPSWSAGKSSPPVLHKVSNRDIKVSPPVQRKISNIANKMSPRLPYKTSGVASVISPQHPPQPNDTRQLKAVEENIKNTRNFEISSAGEKSKPLPPKKPLPSFPKGMGTTGQKPVMGELSASKPHLPQKPPLELSLSPKTDQSQKSVAALAQKLSTIPVFPFRDDNGSRTGGAVFPSPVASPLSSPRPSPRNITSGASPDKSKLKSATVMAKVSEVGKPVLSSRPGTSLLKSQSQVTSPQHGKESKKPRPERPIPPSAEAVARVRSQTLENLEEEENYPSDEAVNKIPGPARKSSLPEQRKKRLASRPLSRRLNPHVPSAELAQASRRPPPLPPGVNPIMEKPPILKVPPLPVMPRPRPMSAYQQTERDAFKPTLGKSVSVGDIPRVTLAEDQSEYSYAYNHTSIGGTPPRQVVSECIPPNPPSFVADNGAYVTRDENVVNEFMRDISEESTLASYEVADEQTVAGLMSSLKRKQTLNGLTADVSTDDTETDSSNSDGHEYLEPPVEQSDEQLDPHDDDDDASSENSFSSDSSHEYCVPPENLRPPEPPSDGDEYDGVEGIYVEPSVKSPRDPFSSDEEKDSLSEEPLYQVYNRRTLRRERNLSRRRLSSDVSDLSVNDEVEELTKGTMRNMRMLWCELPQVKASGILDSMKSEERKRQEAMFEVITSEASYLKSLNILRSHFINSEELSSGSSLCVLERGQSHVLFSNISSIKAVSESFLQALRARQKEAVVISSISDIIEEHATRHFEVYVKYCSNQIYQDRALKNLRKNVKFLEAVSKLQSSNQAQGLTLQSFLVLPMQRITRLPLLVNAICTRCEPGSDEFSKSDRALAAINKIVNNCNEGARKMERMEEICVIQTQIEFKTKPLALATSSRYLLRRGDLLQVVEDSKSPLKLLRPKFRPLYMFLFNDLLLVAKKKSDNRFLIQDYATRTMIQVDEAPQDCSVNVDHMFSLVLLENSEGKTKEFLLVGNTETDKTRWMEAFKPPVAEQEGETVYADWDCPQVNALHNYTAQQPDELSLYEGDVINVLKKLPDGWYHGERLCDGTQGWFPANHTEEILNDHVRARNLRQRYRLLAASQHLIGGTLKI</sequence>
<evidence type="ECO:0000256" key="4">
    <source>
        <dbReference type="PROSITE-ProRule" id="PRU00192"/>
    </source>
</evidence>
<evidence type="ECO:0000259" key="6">
    <source>
        <dbReference type="PROSITE" id="PS50002"/>
    </source>
</evidence>
<feature type="region of interest" description="Disordered" evidence="5">
    <location>
        <begin position="699"/>
        <end position="805"/>
    </location>
</feature>
<dbReference type="CDD" id="cd01221">
    <property type="entry name" value="PH_ephexin"/>
    <property type="match status" value="1"/>
</dbReference>
<feature type="compositionally biased region" description="Polar residues" evidence="5">
    <location>
        <begin position="442"/>
        <end position="458"/>
    </location>
</feature>
<feature type="compositionally biased region" description="Basic and acidic residues" evidence="5">
    <location>
        <begin position="171"/>
        <end position="189"/>
    </location>
</feature>
<dbReference type="PROSITE" id="PS50002">
    <property type="entry name" value="SH3"/>
    <property type="match status" value="1"/>
</dbReference>
<dbReference type="GO" id="GO:0042995">
    <property type="term" value="C:cell projection"/>
    <property type="evidence" value="ECO:0007669"/>
    <property type="project" value="UniProtKB-SubCell"/>
</dbReference>
<evidence type="ECO:0000259" key="8">
    <source>
        <dbReference type="PROSITE" id="PS50010"/>
    </source>
</evidence>
<dbReference type="PANTHER" id="PTHR12845">
    <property type="entry name" value="GUANINE NUCLEOTIDE EXCHANGE FACTOR"/>
    <property type="match status" value="1"/>
</dbReference>
<evidence type="ECO:0000256" key="5">
    <source>
        <dbReference type="SAM" id="MobiDB-lite"/>
    </source>
</evidence>
<feature type="compositionally biased region" description="Pro residues" evidence="5">
    <location>
        <begin position="55"/>
        <end position="68"/>
    </location>
</feature>
<dbReference type="Proteomes" id="UP001159428">
    <property type="component" value="Unassembled WGS sequence"/>
</dbReference>
<dbReference type="SUPFAM" id="SSF48065">
    <property type="entry name" value="DBL homology domain (DH-domain)"/>
    <property type="match status" value="1"/>
</dbReference>
<feature type="compositionally biased region" description="Acidic residues" evidence="5">
    <location>
        <begin position="726"/>
        <end position="741"/>
    </location>
</feature>
<comment type="caution">
    <text evidence="9">The sequence shown here is derived from an EMBL/GenBank/DDBJ whole genome shotgun (WGS) entry which is preliminary data.</text>
</comment>
<dbReference type="PROSITE" id="PS50010">
    <property type="entry name" value="DH_2"/>
    <property type="match status" value="1"/>
</dbReference>
<name>A0AAU9VRT7_9CNID</name>
<evidence type="ECO:0000256" key="3">
    <source>
        <dbReference type="ARBA" id="ARBA00023273"/>
    </source>
</evidence>
<feature type="domain" description="DH" evidence="8">
    <location>
        <begin position="875"/>
        <end position="1063"/>
    </location>
</feature>
<feature type="compositionally biased region" description="Basic residues" evidence="5">
    <location>
        <begin position="518"/>
        <end position="532"/>
    </location>
</feature>
<dbReference type="InterPro" id="IPR001849">
    <property type="entry name" value="PH_domain"/>
</dbReference>
<feature type="region of interest" description="Disordered" evidence="5">
    <location>
        <begin position="1"/>
        <end position="200"/>
    </location>
</feature>
<proteinExistence type="predicted"/>
<dbReference type="Gene3D" id="1.20.900.10">
    <property type="entry name" value="Dbl homology (DH) domain"/>
    <property type="match status" value="1"/>
</dbReference>
<dbReference type="SUPFAM" id="SSF50044">
    <property type="entry name" value="SH3-domain"/>
    <property type="match status" value="1"/>
</dbReference>
<feature type="compositionally biased region" description="Polar residues" evidence="5">
    <location>
        <begin position="76"/>
        <end position="87"/>
    </location>
</feature>
<dbReference type="Pfam" id="PF00621">
    <property type="entry name" value="RhoGEF"/>
    <property type="match status" value="1"/>
</dbReference>
<accession>A0AAU9VRT7</accession>
<feature type="compositionally biased region" description="Polar residues" evidence="5">
    <location>
        <begin position="355"/>
        <end position="364"/>
    </location>
</feature>
<dbReference type="PRINTS" id="PR00452">
    <property type="entry name" value="SH3DOMAIN"/>
</dbReference>
<feature type="compositionally biased region" description="Basic and acidic residues" evidence="5">
    <location>
        <begin position="459"/>
        <end position="470"/>
    </location>
</feature>
<dbReference type="SMART" id="SM00325">
    <property type="entry name" value="RhoGEF"/>
    <property type="match status" value="1"/>
</dbReference>
<reference evidence="9 10" key="1">
    <citation type="submission" date="2022-05" db="EMBL/GenBank/DDBJ databases">
        <authorList>
            <consortium name="Genoscope - CEA"/>
            <person name="William W."/>
        </authorList>
    </citation>
    <scope>NUCLEOTIDE SEQUENCE [LARGE SCALE GENOMIC DNA]</scope>
</reference>
<dbReference type="Pfam" id="PF00018">
    <property type="entry name" value="SH3_1"/>
    <property type="match status" value="1"/>
</dbReference>
<evidence type="ECO:0000313" key="10">
    <source>
        <dbReference type="Proteomes" id="UP001159428"/>
    </source>
</evidence>
<feature type="compositionally biased region" description="Polar residues" evidence="5">
    <location>
        <begin position="35"/>
        <end position="44"/>
    </location>
</feature>
<feature type="domain" description="PH" evidence="7">
    <location>
        <begin position="1095"/>
        <end position="1208"/>
    </location>
</feature>
<keyword evidence="10" id="KW-1185">Reference proteome</keyword>
<dbReference type="SMART" id="SM00233">
    <property type="entry name" value="PH"/>
    <property type="match status" value="1"/>
</dbReference>
<evidence type="ECO:0000313" key="9">
    <source>
        <dbReference type="EMBL" id="CAH3036378.1"/>
    </source>
</evidence>
<dbReference type="CDD" id="cd00160">
    <property type="entry name" value="RhoGEF"/>
    <property type="match status" value="1"/>
</dbReference>
<dbReference type="PROSITE" id="PS50003">
    <property type="entry name" value="PH_DOMAIN"/>
    <property type="match status" value="1"/>
</dbReference>
<dbReference type="InterPro" id="IPR047271">
    <property type="entry name" value="Ephexin-like"/>
</dbReference>
<dbReference type="Pfam" id="PF22697">
    <property type="entry name" value="SOS1_NGEF_PH"/>
    <property type="match status" value="1"/>
</dbReference>
<dbReference type="Gene3D" id="2.30.30.40">
    <property type="entry name" value="SH3 Domains"/>
    <property type="match status" value="1"/>
</dbReference>
<dbReference type="SMART" id="SM00326">
    <property type="entry name" value="SH3"/>
    <property type="match status" value="1"/>
</dbReference>
<comment type="subcellular location">
    <subcellularLocation>
        <location evidence="1">Cell projection</location>
    </subcellularLocation>
</comment>
<evidence type="ECO:0000256" key="2">
    <source>
        <dbReference type="ARBA" id="ARBA00022443"/>
    </source>
</evidence>
<evidence type="ECO:0000259" key="7">
    <source>
        <dbReference type="PROSITE" id="PS50003"/>
    </source>
</evidence>
<dbReference type="InterPro" id="IPR047270">
    <property type="entry name" value="PH_ephexin"/>
</dbReference>
<feature type="region of interest" description="Disordered" evidence="5">
    <location>
        <begin position="218"/>
        <end position="582"/>
    </location>
</feature>
<organism evidence="9 10">
    <name type="scientific">Pocillopora meandrina</name>
    <dbReference type="NCBI Taxonomy" id="46732"/>
    <lineage>
        <taxon>Eukaryota</taxon>
        <taxon>Metazoa</taxon>
        <taxon>Cnidaria</taxon>
        <taxon>Anthozoa</taxon>
        <taxon>Hexacorallia</taxon>
        <taxon>Scleractinia</taxon>
        <taxon>Astrocoeniina</taxon>
        <taxon>Pocilloporidae</taxon>
        <taxon>Pocillopora</taxon>
    </lineage>
</organism>
<feature type="compositionally biased region" description="Pro residues" evidence="5">
    <location>
        <begin position="564"/>
        <end position="576"/>
    </location>
</feature>
<feature type="compositionally biased region" description="Low complexity" evidence="5">
    <location>
        <begin position="394"/>
        <end position="404"/>
    </location>
</feature>
<dbReference type="CDD" id="cd11793">
    <property type="entry name" value="SH3_ephexin1_like"/>
    <property type="match status" value="1"/>
</dbReference>